<dbReference type="AlphaFoldDB" id="A0A183J4B5"/>
<name>A0A183J4B5_9BILA</name>
<dbReference type="Proteomes" id="UP000270296">
    <property type="component" value="Unassembled WGS sequence"/>
</dbReference>
<reference evidence="3" key="1">
    <citation type="submission" date="2016-06" db="UniProtKB">
        <authorList>
            <consortium name="WormBaseParasite"/>
        </authorList>
    </citation>
    <scope>IDENTIFICATION</scope>
</reference>
<evidence type="ECO:0000313" key="3">
    <source>
        <dbReference type="WBParaSite" id="SBAD_0001108701-mRNA-1"/>
    </source>
</evidence>
<protein>
    <submittedName>
        <fullName evidence="3">DDE_Tnp_1_7 domain-containing protein</fullName>
    </submittedName>
</protein>
<dbReference type="EMBL" id="UZAM01014456">
    <property type="protein sequence ID" value="VDP34035.1"/>
    <property type="molecule type" value="Genomic_DNA"/>
</dbReference>
<sequence length="285" mass="32428">MFDVSDGCSMDQKIARLVAEAEGVSSNGDYHSCNKNLLKIRKQISNEFCKNVLFKRPRRCPQCSVFVPNLRHEYKRSIMAKFPEDKSKKSTRQTTKIKDKAAMIDLQFEVTSPDTSATFIDTPKELEVTESIGGYQFLAPSQVMEHFRQVWLNGGQKMLTAVFPFLNASEMTANNSTPTDLLFCTNILVSPSKFRPLSVYMGRQFENPQTLNLRRVLENCALMRHLLKICLSETGKLVDADQLFLSQIPGSTPASKYLRIYSYLQSSVNLLYDSDLDPLLSRYTF</sequence>
<proteinExistence type="predicted"/>
<organism evidence="3">
    <name type="scientific">Soboliphyme baturini</name>
    <dbReference type="NCBI Taxonomy" id="241478"/>
    <lineage>
        <taxon>Eukaryota</taxon>
        <taxon>Metazoa</taxon>
        <taxon>Ecdysozoa</taxon>
        <taxon>Nematoda</taxon>
        <taxon>Enoplea</taxon>
        <taxon>Dorylaimia</taxon>
        <taxon>Dioctophymatida</taxon>
        <taxon>Dioctophymatoidea</taxon>
        <taxon>Soboliphymatidae</taxon>
        <taxon>Soboliphyme</taxon>
    </lineage>
</organism>
<gene>
    <name evidence="1" type="ORF">SBAD_LOCUS10713</name>
</gene>
<evidence type="ECO:0000313" key="1">
    <source>
        <dbReference type="EMBL" id="VDP34035.1"/>
    </source>
</evidence>
<reference evidence="1 2" key="2">
    <citation type="submission" date="2018-11" db="EMBL/GenBank/DDBJ databases">
        <authorList>
            <consortium name="Pathogen Informatics"/>
        </authorList>
    </citation>
    <scope>NUCLEOTIDE SEQUENCE [LARGE SCALE GENOMIC DNA]</scope>
</reference>
<dbReference type="WBParaSite" id="SBAD_0001108701-mRNA-1">
    <property type="protein sequence ID" value="SBAD_0001108701-mRNA-1"/>
    <property type="gene ID" value="SBAD_0001108701"/>
</dbReference>
<keyword evidence="2" id="KW-1185">Reference proteome</keyword>
<accession>A0A183J4B5</accession>
<evidence type="ECO:0000313" key="2">
    <source>
        <dbReference type="Proteomes" id="UP000270296"/>
    </source>
</evidence>
<dbReference type="SUPFAM" id="SSF64484">
    <property type="entry name" value="beta and beta-prime subunits of DNA dependent RNA-polymerase"/>
    <property type="match status" value="1"/>
</dbReference>
<dbReference type="OrthoDB" id="270392at2759"/>